<dbReference type="SUPFAM" id="SSF55120">
    <property type="entry name" value="Pseudouridine synthase"/>
    <property type="match status" value="1"/>
</dbReference>
<dbReference type="InterPro" id="IPR002942">
    <property type="entry name" value="S4_RNA-bd"/>
</dbReference>
<dbReference type="Proteomes" id="UP000184032">
    <property type="component" value="Unassembled WGS sequence"/>
</dbReference>
<evidence type="ECO:0000256" key="6">
    <source>
        <dbReference type="RuleBase" id="RU362028"/>
    </source>
</evidence>
<dbReference type="SUPFAM" id="SSF55174">
    <property type="entry name" value="Alpha-L RNA-binding motif"/>
    <property type="match status" value="1"/>
</dbReference>
<feature type="active site" evidence="4">
    <location>
        <position position="146"/>
    </location>
</feature>
<sequence length="330" mass="38659">MIEIIVNENDSGQRIDRFLKKYFEKASLSFIYKNLRKKNITLNGKKAKPEEILNADDKISLYLSEDTISKFKKQPVDFKQKKYPKIIYEDENIILLNKPVGVLSHNDKREFETNMVDMMIDYLIAREEFNPRVEKTFRPAVINRLDRNTSGILIGAKNAATLRKLNEAMRSNEIEKYYLALVYGKTPKHFEDESYLVKDGDKNKVSVRKREDEGAKYSKTVFDTITSNKDYSLLSVNLVTGRTHQIRTVLKNKDFPIVGDTKYPNVRVNSYFKREYSYESQFLHNYKIVFKNLGGDLEYLSGKSFYLNLPKVEEDIIGDVFGDRNIWRME</sequence>
<dbReference type="InterPro" id="IPR050188">
    <property type="entry name" value="RluA_PseudoU_synthase"/>
</dbReference>
<dbReference type="STRING" id="1120995.SAMN02745245_00798"/>
<keyword evidence="9" id="KW-1185">Reference proteome</keyword>
<evidence type="ECO:0000259" key="7">
    <source>
        <dbReference type="SMART" id="SM00363"/>
    </source>
</evidence>
<dbReference type="PROSITE" id="PS01129">
    <property type="entry name" value="PSI_RLU"/>
    <property type="match status" value="1"/>
</dbReference>
<evidence type="ECO:0000256" key="1">
    <source>
        <dbReference type="ARBA" id="ARBA00000073"/>
    </source>
</evidence>
<dbReference type="PANTHER" id="PTHR21600">
    <property type="entry name" value="MITOCHONDRIAL RNA PSEUDOURIDINE SYNTHASE"/>
    <property type="match status" value="1"/>
</dbReference>
<evidence type="ECO:0000256" key="3">
    <source>
        <dbReference type="ARBA" id="ARBA00023235"/>
    </source>
</evidence>
<dbReference type="GO" id="GO:0120159">
    <property type="term" value="F:rRNA pseudouridine synthase activity"/>
    <property type="evidence" value="ECO:0007669"/>
    <property type="project" value="UniProtKB-ARBA"/>
</dbReference>
<keyword evidence="5" id="KW-0694">RNA-binding</keyword>
<dbReference type="AlphaFoldDB" id="A0A1M5R3X3"/>
<evidence type="ECO:0000256" key="5">
    <source>
        <dbReference type="PROSITE-ProRule" id="PRU00182"/>
    </source>
</evidence>
<dbReference type="InterPro" id="IPR036986">
    <property type="entry name" value="S4_RNA-bd_sf"/>
</dbReference>
<dbReference type="SMART" id="SM00363">
    <property type="entry name" value="S4"/>
    <property type="match status" value="1"/>
</dbReference>
<dbReference type="InterPro" id="IPR006225">
    <property type="entry name" value="PsdUridine_synth_RluC/D"/>
</dbReference>
<dbReference type="InterPro" id="IPR006224">
    <property type="entry name" value="PsdUridine_synth_RluA-like_CS"/>
</dbReference>
<dbReference type="EC" id="5.4.99.-" evidence="6"/>
<evidence type="ECO:0000256" key="2">
    <source>
        <dbReference type="ARBA" id="ARBA00010876"/>
    </source>
</evidence>
<dbReference type="OrthoDB" id="9807829at2"/>
<dbReference type="EMBL" id="FQXI01000004">
    <property type="protein sequence ID" value="SHH20679.1"/>
    <property type="molecule type" value="Genomic_DNA"/>
</dbReference>
<proteinExistence type="inferred from homology"/>
<comment type="catalytic activity">
    <reaction evidence="1 6">
        <text>a uridine in RNA = a pseudouridine in RNA</text>
        <dbReference type="Rhea" id="RHEA:48348"/>
        <dbReference type="Rhea" id="RHEA-COMP:12068"/>
        <dbReference type="Rhea" id="RHEA-COMP:12069"/>
        <dbReference type="ChEBI" id="CHEBI:65314"/>
        <dbReference type="ChEBI" id="CHEBI:65315"/>
    </reaction>
</comment>
<dbReference type="NCBIfam" id="TIGR00005">
    <property type="entry name" value="rluA_subfam"/>
    <property type="match status" value="1"/>
</dbReference>
<comment type="function">
    <text evidence="6">Responsible for synthesis of pseudouridine from uracil.</text>
</comment>
<keyword evidence="3 6" id="KW-0413">Isomerase</keyword>
<dbReference type="PROSITE" id="PS50889">
    <property type="entry name" value="S4"/>
    <property type="match status" value="1"/>
</dbReference>
<dbReference type="Pfam" id="PF00849">
    <property type="entry name" value="PseudoU_synth_2"/>
    <property type="match status" value="1"/>
</dbReference>
<dbReference type="PANTHER" id="PTHR21600:SF83">
    <property type="entry name" value="PSEUDOURIDYLATE SYNTHASE RPUSD4, MITOCHONDRIAL"/>
    <property type="match status" value="1"/>
</dbReference>
<accession>A0A1M5R3X3</accession>
<evidence type="ECO:0000313" key="8">
    <source>
        <dbReference type="EMBL" id="SHH20679.1"/>
    </source>
</evidence>
<protein>
    <recommendedName>
        <fullName evidence="6">Pseudouridine synthase</fullName>
        <ecNumber evidence="6">5.4.99.-</ecNumber>
    </recommendedName>
</protein>
<dbReference type="GO" id="GO:0003723">
    <property type="term" value="F:RNA binding"/>
    <property type="evidence" value="ECO:0007669"/>
    <property type="project" value="UniProtKB-KW"/>
</dbReference>
<dbReference type="InterPro" id="IPR006145">
    <property type="entry name" value="PsdUridine_synth_RsuA/RluA"/>
</dbReference>
<evidence type="ECO:0000313" key="9">
    <source>
        <dbReference type="Proteomes" id="UP000184032"/>
    </source>
</evidence>
<reference evidence="8 9" key="1">
    <citation type="submission" date="2016-11" db="EMBL/GenBank/DDBJ databases">
        <authorList>
            <person name="Jaros S."/>
            <person name="Januszkiewicz K."/>
            <person name="Wedrychowicz H."/>
        </authorList>
    </citation>
    <scope>NUCLEOTIDE SEQUENCE [LARGE SCALE GENOMIC DNA]</scope>
    <source>
        <strain evidence="8 9">DSM 21120</strain>
    </source>
</reference>
<dbReference type="InterPro" id="IPR020103">
    <property type="entry name" value="PsdUridine_synth_cat_dom_sf"/>
</dbReference>
<dbReference type="RefSeq" id="WP_073183977.1">
    <property type="nucleotide sequence ID" value="NZ_FQXI01000004.1"/>
</dbReference>
<dbReference type="CDD" id="cd02869">
    <property type="entry name" value="PseudoU_synth_RluA_like"/>
    <property type="match status" value="1"/>
</dbReference>
<dbReference type="GO" id="GO:0000455">
    <property type="term" value="P:enzyme-directed rRNA pseudouridine synthesis"/>
    <property type="evidence" value="ECO:0007669"/>
    <property type="project" value="UniProtKB-ARBA"/>
</dbReference>
<dbReference type="CDD" id="cd00165">
    <property type="entry name" value="S4"/>
    <property type="match status" value="1"/>
</dbReference>
<organism evidence="8 9">
    <name type="scientific">Anaerosphaera aminiphila DSM 21120</name>
    <dbReference type="NCBI Taxonomy" id="1120995"/>
    <lineage>
        <taxon>Bacteria</taxon>
        <taxon>Bacillati</taxon>
        <taxon>Bacillota</taxon>
        <taxon>Tissierellia</taxon>
        <taxon>Tissierellales</taxon>
        <taxon>Peptoniphilaceae</taxon>
        <taxon>Anaerosphaera</taxon>
    </lineage>
</organism>
<dbReference type="Gene3D" id="3.10.290.10">
    <property type="entry name" value="RNA-binding S4 domain"/>
    <property type="match status" value="1"/>
</dbReference>
<comment type="similarity">
    <text evidence="2 6">Belongs to the pseudouridine synthase RluA family.</text>
</comment>
<gene>
    <name evidence="8" type="ORF">SAMN02745245_00798</name>
</gene>
<name>A0A1M5R3X3_9FIRM</name>
<feature type="domain" description="RNA-binding S4" evidence="7">
    <location>
        <begin position="13"/>
        <end position="77"/>
    </location>
</feature>
<dbReference type="Gene3D" id="3.30.2350.10">
    <property type="entry name" value="Pseudouridine synthase"/>
    <property type="match status" value="1"/>
</dbReference>
<evidence type="ECO:0000256" key="4">
    <source>
        <dbReference type="PIRSR" id="PIRSR606225-1"/>
    </source>
</evidence>